<keyword evidence="6 8" id="KW-0408">Iron</keyword>
<evidence type="ECO:0000256" key="8">
    <source>
        <dbReference type="PIRSR" id="PIRSR602401-1"/>
    </source>
</evidence>
<keyword evidence="5 9" id="KW-0560">Oxidoreductase</keyword>
<feature type="binding site" description="axial binding residue" evidence="8">
    <location>
        <position position="449"/>
    </location>
    <ligand>
        <name>heme</name>
        <dbReference type="ChEBI" id="CHEBI:30413"/>
    </ligand>
    <ligandPart>
        <name>Fe</name>
        <dbReference type="ChEBI" id="CHEBI:18248"/>
    </ligandPart>
</feature>
<dbReference type="SUPFAM" id="SSF48264">
    <property type="entry name" value="Cytochrome P450"/>
    <property type="match status" value="1"/>
</dbReference>
<evidence type="ECO:0000256" key="4">
    <source>
        <dbReference type="ARBA" id="ARBA00022723"/>
    </source>
</evidence>
<dbReference type="InterPro" id="IPR001128">
    <property type="entry name" value="Cyt_P450"/>
</dbReference>
<evidence type="ECO:0000256" key="2">
    <source>
        <dbReference type="ARBA" id="ARBA00010617"/>
    </source>
</evidence>
<dbReference type="PANTHER" id="PTHR24279">
    <property type="entry name" value="CYTOCHROME P450"/>
    <property type="match status" value="1"/>
</dbReference>
<keyword evidence="7 9" id="KW-0503">Monooxygenase</keyword>
<evidence type="ECO:0000313" key="11">
    <source>
        <dbReference type="RefSeq" id="XP_011307740.1"/>
    </source>
</evidence>
<keyword evidence="4 8" id="KW-0479">Metal-binding</keyword>
<dbReference type="GO" id="GO:0020037">
    <property type="term" value="F:heme binding"/>
    <property type="evidence" value="ECO:0007669"/>
    <property type="project" value="InterPro"/>
</dbReference>
<accession>A0A9R1TEP7</accession>
<organism evidence="10 11">
    <name type="scientific">Fopius arisanus</name>
    <dbReference type="NCBI Taxonomy" id="64838"/>
    <lineage>
        <taxon>Eukaryota</taxon>
        <taxon>Metazoa</taxon>
        <taxon>Ecdysozoa</taxon>
        <taxon>Arthropoda</taxon>
        <taxon>Hexapoda</taxon>
        <taxon>Insecta</taxon>
        <taxon>Pterygota</taxon>
        <taxon>Neoptera</taxon>
        <taxon>Endopterygota</taxon>
        <taxon>Hymenoptera</taxon>
        <taxon>Apocrita</taxon>
        <taxon>Ichneumonoidea</taxon>
        <taxon>Braconidae</taxon>
        <taxon>Opiinae</taxon>
        <taxon>Fopius</taxon>
    </lineage>
</organism>
<dbReference type="PRINTS" id="PR00463">
    <property type="entry name" value="EP450I"/>
</dbReference>
<dbReference type="Pfam" id="PF00067">
    <property type="entry name" value="p450"/>
    <property type="match status" value="1"/>
</dbReference>
<proteinExistence type="inferred from homology"/>
<evidence type="ECO:0000256" key="1">
    <source>
        <dbReference type="ARBA" id="ARBA00001971"/>
    </source>
</evidence>
<dbReference type="RefSeq" id="XP_011307740.1">
    <property type="nucleotide sequence ID" value="XM_011309438.1"/>
</dbReference>
<dbReference type="InterPro" id="IPR002401">
    <property type="entry name" value="Cyt_P450_E_grp-I"/>
</dbReference>
<evidence type="ECO:0000313" key="10">
    <source>
        <dbReference type="Proteomes" id="UP000694866"/>
    </source>
</evidence>
<protein>
    <submittedName>
        <fullName evidence="11">Cytochrome P450 302a1, mitochondrial</fullName>
    </submittedName>
</protein>
<dbReference type="KEGG" id="fas:105269303"/>
<evidence type="ECO:0000256" key="6">
    <source>
        <dbReference type="ARBA" id="ARBA00023004"/>
    </source>
</evidence>
<evidence type="ECO:0000256" key="5">
    <source>
        <dbReference type="ARBA" id="ARBA00023002"/>
    </source>
</evidence>
<dbReference type="GO" id="GO:0016705">
    <property type="term" value="F:oxidoreductase activity, acting on paired donors, with incorporation or reduction of molecular oxygen"/>
    <property type="evidence" value="ECO:0007669"/>
    <property type="project" value="InterPro"/>
</dbReference>
<comment type="cofactor">
    <cofactor evidence="1 8">
        <name>heme</name>
        <dbReference type="ChEBI" id="CHEBI:30413"/>
    </cofactor>
</comment>
<dbReference type="FunFam" id="1.10.630.10:FF:000006">
    <property type="entry name" value="Cytochrome P450 302a1, mitochondrial"/>
    <property type="match status" value="1"/>
</dbReference>
<dbReference type="Gene3D" id="1.10.630.10">
    <property type="entry name" value="Cytochrome P450"/>
    <property type="match status" value="1"/>
</dbReference>
<dbReference type="Proteomes" id="UP000694866">
    <property type="component" value="Unplaced"/>
</dbReference>
<dbReference type="PROSITE" id="PS00086">
    <property type="entry name" value="CYTOCHROME_P450"/>
    <property type="match status" value="1"/>
</dbReference>
<dbReference type="CTD" id="45282"/>
<reference evidence="11" key="1">
    <citation type="submission" date="2025-08" db="UniProtKB">
        <authorList>
            <consortium name="RefSeq"/>
        </authorList>
    </citation>
    <scope>IDENTIFICATION</scope>
    <source>
        <strain evidence="11">USDA-PBARC FA_bdor</strain>
        <tissue evidence="11">Whole organism</tissue>
    </source>
</reference>
<gene>
    <name evidence="11" type="primary">dib</name>
</gene>
<evidence type="ECO:0000256" key="3">
    <source>
        <dbReference type="ARBA" id="ARBA00022617"/>
    </source>
</evidence>
<name>A0A9R1TEP7_9HYME</name>
<dbReference type="PANTHER" id="PTHR24279:SF120">
    <property type="entry name" value="CYTOCHROME P450"/>
    <property type="match status" value="1"/>
</dbReference>
<dbReference type="GO" id="GO:0004497">
    <property type="term" value="F:monooxygenase activity"/>
    <property type="evidence" value="ECO:0007669"/>
    <property type="project" value="UniProtKB-KW"/>
</dbReference>
<sequence>MFLSSRLRVLSAGSKINPRLTTGFASNPRPFEEIPGPKSLPLIGTLHRYLPVVGDYSFKKLHKTGAKKLAEFGPLVREEIVPGVHLVLVFKPEDIAEVFKSEIGKFPERRSHLALMKYRTDRKEIYNSAGLLPTKGEEWWRLRKEFQKDLSKPQSIVNYIGDIDKVMKKFISVCGPGFHRDLLPLLSRLYLELTCLVVFDEPLDVFSEEQMLSNSKSSKLIKAAFDANDLILILDHSRLWRYFETPTFKRFRGNLEIMQEVAIDMVIRKANKMKEKGVSEKPSILENYICNPNIDLKDVVGVACDMLLAGIDTTAYTSSYALYHVSRNNEVQEKLREEVKRLLPEVDSPITSATIRDATYVKAVIKETFRLNPISIGVGRILLSDIVLSGYLVPKGTNVVTQNQVACRLPEYFPDPDSFKPERWLRENPDSKDIHPYLLLPFGHGPRACIARRLAEQNLQLFLLRFFRAYSVEWRGGVIDCLSVPLNTPDGPIALELTDERRK</sequence>
<dbReference type="InterPro" id="IPR017972">
    <property type="entry name" value="Cyt_P450_CS"/>
</dbReference>
<dbReference type="InterPro" id="IPR050479">
    <property type="entry name" value="CYP11_CYP27_families"/>
</dbReference>
<evidence type="ECO:0000256" key="7">
    <source>
        <dbReference type="ARBA" id="ARBA00023033"/>
    </source>
</evidence>
<keyword evidence="3 8" id="KW-0349">Heme</keyword>
<dbReference type="AlphaFoldDB" id="A0A9R1TEP7"/>
<dbReference type="GO" id="GO:0005506">
    <property type="term" value="F:iron ion binding"/>
    <property type="evidence" value="ECO:0007669"/>
    <property type="project" value="InterPro"/>
</dbReference>
<dbReference type="PRINTS" id="PR00385">
    <property type="entry name" value="P450"/>
</dbReference>
<dbReference type="OrthoDB" id="3945418at2759"/>
<dbReference type="InterPro" id="IPR036396">
    <property type="entry name" value="Cyt_P450_sf"/>
</dbReference>
<dbReference type="GeneID" id="105269303"/>
<keyword evidence="10" id="KW-1185">Reference proteome</keyword>
<evidence type="ECO:0000256" key="9">
    <source>
        <dbReference type="RuleBase" id="RU000461"/>
    </source>
</evidence>
<comment type="similarity">
    <text evidence="2 9">Belongs to the cytochrome P450 family.</text>
</comment>
<dbReference type="CDD" id="cd11054">
    <property type="entry name" value="CYP24A1-like"/>
    <property type="match status" value="1"/>
</dbReference>